<comment type="caution">
    <text evidence="3">The sequence shown here is derived from an EMBL/GenBank/DDBJ whole genome shotgun (WGS) entry which is preliminary data.</text>
</comment>
<dbReference type="Pfam" id="PF04014">
    <property type="entry name" value="MazE_antitoxin"/>
    <property type="match status" value="1"/>
</dbReference>
<evidence type="ECO:0000256" key="1">
    <source>
        <dbReference type="PROSITE-ProRule" id="PRU01076"/>
    </source>
</evidence>
<feature type="domain" description="SpoVT-AbrB" evidence="2">
    <location>
        <begin position="1"/>
        <end position="42"/>
    </location>
</feature>
<dbReference type="EMBL" id="AUSV01000078">
    <property type="protein sequence ID" value="ESP92371.1"/>
    <property type="molecule type" value="Genomic_DNA"/>
</dbReference>
<dbReference type="NCBIfam" id="TIGR01439">
    <property type="entry name" value="lp_hng_hel_AbrB"/>
    <property type="match status" value="1"/>
</dbReference>
<dbReference type="PROSITE" id="PS51740">
    <property type="entry name" value="SPOVT_ABRB"/>
    <property type="match status" value="1"/>
</dbReference>
<evidence type="ECO:0000259" key="2">
    <source>
        <dbReference type="PROSITE" id="PS51740"/>
    </source>
</evidence>
<proteinExistence type="predicted"/>
<dbReference type="InterPro" id="IPR007159">
    <property type="entry name" value="SpoVT-AbrB_dom"/>
</dbReference>
<evidence type="ECO:0000313" key="3">
    <source>
        <dbReference type="EMBL" id="ESP92371.1"/>
    </source>
</evidence>
<dbReference type="SMART" id="SM00966">
    <property type="entry name" value="SpoVT_AbrB"/>
    <property type="match status" value="1"/>
</dbReference>
<dbReference type="Gene3D" id="2.10.260.10">
    <property type="match status" value="1"/>
</dbReference>
<dbReference type="SUPFAM" id="SSF89447">
    <property type="entry name" value="AbrB/MazE/MraZ-like"/>
    <property type="match status" value="1"/>
</dbReference>
<protein>
    <submittedName>
        <fullName evidence="3">Looped-hinge helix DNA binding domain, AbrB family</fullName>
    </submittedName>
</protein>
<reference evidence="3 4" key="1">
    <citation type="submission" date="2013-07" db="EMBL/GenBank/DDBJ databases">
        <title>Draft genome sequence of Pseudoalteromonas luteoviolacea 2ta16.</title>
        <authorList>
            <person name="Allen E.E."/>
            <person name="Azam F."/>
            <person name="Podell S."/>
        </authorList>
    </citation>
    <scope>NUCLEOTIDE SEQUENCE [LARGE SCALE GENOMIC DNA]</scope>
    <source>
        <strain evidence="3 4">2ta16</strain>
    </source>
</reference>
<accession>V4H4H8</accession>
<sequence>KVSAKGQVVLPARIRKKYGIHPGGKIQLLEYDNLIYLIPPSEDPVKEAKGCLPPKPLCRNSFSKRDRGILKNEPIVHF</sequence>
<feature type="non-terminal residue" evidence="3">
    <location>
        <position position="1"/>
    </location>
</feature>
<gene>
    <name evidence="3" type="ORF">PL2TA16_04646</name>
</gene>
<dbReference type="GO" id="GO:0003677">
    <property type="term" value="F:DNA binding"/>
    <property type="evidence" value="ECO:0007669"/>
    <property type="project" value="UniProtKB-UniRule"/>
</dbReference>
<dbReference type="RefSeq" id="WP_023400185.1">
    <property type="nucleotide sequence ID" value="NZ_AUSV01000078.1"/>
</dbReference>
<dbReference type="AlphaFoldDB" id="V4H4H8"/>
<organism evidence="3 4">
    <name type="scientific">Pseudoalteromonas luteoviolacea (strain 2ta16)</name>
    <dbReference type="NCBI Taxonomy" id="1353533"/>
    <lineage>
        <taxon>Bacteria</taxon>
        <taxon>Pseudomonadati</taxon>
        <taxon>Pseudomonadota</taxon>
        <taxon>Gammaproteobacteria</taxon>
        <taxon>Alteromonadales</taxon>
        <taxon>Pseudoalteromonadaceae</taxon>
        <taxon>Pseudoalteromonas</taxon>
    </lineage>
</organism>
<keyword evidence="1" id="KW-0238">DNA-binding</keyword>
<dbReference type="InterPro" id="IPR037914">
    <property type="entry name" value="SpoVT-AbrB_sf"/>
</dbReference>
<dbReference type="Proteomes" id="UP000017820">
    <property type="component" value="Unassembled WGS sequence"/>
</dbReference>
<evidence type="ECO:0000313" key="4">
    <source>
        <dbReference type="Proteomes" id="UP000017820"/>
    </source>
</evidence>
<name>V4H4H8_PSEL2</name>